<evidence type="ECO:0000313" key="2">
    <source>
        <dbReference type="EMBL" id="KAL3692044.1"/>
    </source>
</evidence>
<dbReference type="AlphaFoldDB" id="A0ABD3HRT0"/>
<keyword evidence="3" id="KW-1185">Reference proteome</keyword>
<dbReference type="Proteomes" id="UP001633002">
    <property type="component" value="Unassembled WGS sequence"/>
</dbReference>
<gene>
    <name evidence="2" type="ORF">R1sor_005695</name>
</gene>
<proteinExistence type="predicted"/>
<name>A0ABD3HRT0_9MARC</name>
<evidence type="ECO:0000313" key="3">
    <source>
        <dbReference type="Proteomes" id="UP001633002"/>
    </source>
</evidence>
<accession>A0ABD3HRT0</accession>
<protein>
    <submittedName>
        <fullName evidence="2">Uncharacterized protein</fullName>
    </submittedName>
</protein>
<comment type="caution">
    <text evidence="2">The sequence shown here is derived from an EMBL/GenBank/DDBJ whole genome shotgun (WGS) entry which is preliminary data.</text>
</comment>
<sequence>MYRRVREGNGYRIDLEGMYLKPPTFAWFKFPRGTIFDLRPLEEEYVFYERYELVHGSFYLPLEFDLHADLSIQRADGRRTRLRGTVTMPPGHRFTMIPENKVWYYVERPYTGEDFSVAFITMEGMEFRFPTGSSIYIDDADNVQYHDNEEGHRDEIQPNTEKPTEQALPAFIDLTGINDIYDMEENRPASAEEVTAAGLNLTDAGMKEKHHENTEATECVPKLLHSDGAIDNEHNRGLGRSGEQQVATETNAEKQATNVPSEPLPLTTDMEGININDLDIVDLQTMVPPDMDSQLLTNDFLQMGYAVRRPRTDHIPDVDPKMRIRRILEVKRKHDQQTSKHRTSVVRYRLPYENCRSKVSTTANSTITVSVLSQHFSPNLKARQPPDFIIPTRAGEIAAQCK</sequence>
<dbReference type="EMBL" id="JBJQOH010000003">
    <property type="protein sequence ID" value="KAL3692044.1"/>
    <property type="molecule type" value="Genomic_DNA"/>
</dbReference>
<evidence type="ECO:0000256" key="1">
    <source>
        <dbReference type="SAM" id="MobiDB-lite"/>
    </source>
</evidence>
<organism evidence="2 3">
    <name type="scientific">Riccia sorocarpa</name>
    <dbReference type="NCBI Taxonomy" id="122646"/>
    <lineage>
        <taxon>Eukaryota</taxon>
        <taxon>Viridiplantae</taxon>
        <taxon>Streptophyta</taxon>
        <taxon>Embryophyta</taxon>
        <taxon>Marchantiophyta</taxon>
        <taxon>Marchantiopsida</taxon>
        <taxon>Marchantiidae</taxon>
        <taxon>Marchantiales</taxon>
        <taxon>Ricciaceae</taxon>
        <taxon>Riccia</taxon>
    </lineage>
</organism>
<feature type="region of interest" description="Disordered" evidence="1">
    <location>
        <begin position="228"/>
        <end position="266"/>
    </location>
</feature>
<feature type="compositionally biased region" description="Polar residues" evidence="1">
    <location>
        <begin position="242"/>
        <end position="260"/>
    </location>
</feature>
<reference evidence="2 3" key="1">
    <citation type="submission" date="2024-09" db="EMBL/GenBank/DDBJ databases">
        <title>Chromosome-scale assembly of Riccia sorocarpa.</title>
        <authorList>
            <person name="Paukszto L."/>
        </authorList>
    </citation>
    <scope>NUCLEOTIDE SEQUENCE [LARGE SCALE GENOMIC DNA]</scope>
    <source>
        <strain evidence="2">LP-2024</strain>
        <tissue evidence="2">Aerial parts of the thallus</tissue>
    </source>
</reference>